<dbReference type="EMBL" id="KX018854">
    <property type="protein sequence ID" value="ANO39015.1"/>
    <property type="molecule type" value="mRNA"/>
</dbReference>
<evidence type="ECO:0000313" key="13">
    <source>
        <dbReference type="EMBL" id="ANO39015.1"/>
    </source>
</evidence>
<keyword evidence="4 11" id="KW-1133">Transmembrane helix</keyword>
<evidence type="ECO:0000256" key="8">
    <source>
        <dbReference type="ARBA" id="ARBA00023170"/>
    </source>
</evidence>
<dbReference type="PROSITE" id="PS50262">
    <property type="entry name" value="G_PROTEIN_RECEP_F1_2"/>
    <property type="match status" value="1"/>
</dbReference>
<keyword evidence="6 11" id="KW-0472">Membrane</keyword>
<name>A0A193KUM1_SCHMD</name>
<dbReference type="GO" id="GO:0045202">
    <property type="term" value="C:synapse"/>
    <property type="evidence" value="ECO:0007669"/>
    <property type="project" value="GOC"/>
</dbReference>
<evidence type="ECO:0000256" key="3">
    <source>
        <dbReference type="ARBA" id="ARBA00022692"/>
    </source>
</evidence>
<dbReference type="PRINTS" id="PR00237">
    <property type="entry name" value="GPCRRHODOPSN"/>
</dbReference>
<dbReference type="InterPro" id="IPR017452">
    <property type="entry name" value="GPCR_Rhodpsn_7TM"/>
</dbReference>
<dbReference type="GO" id="GO:0004930">
    <property type="term" value="F:G protein-coupled receptor activity"/>
    <property type="evidence" value="ECO:0007669"/>
    <property type="project" value="UniProtKB-KW"/>
</dbReference>
<feature type="domain" description="G-protein coupled receptors family 1 profile" evidence="12">
    <location>
        <begin position="44"/>
        <end position="443"/>
    </location>
</feature>
<feature type="transmembrane region" description="Helical" evidence="11">
    <location>
        <begin position="430"/>
        <end position="446"/>
    </location>
</feature>
<proteinExistence type="evidence at transcript level"/>
<dbReference type="PANTHER" id="PTHR24248:SF125">
    <property type="entry name" value="DOPAMINE D2-LIKE RECEPTOR"/>
    <property type="match status" value="1"/>
</dbReference>
<keyword evidence="5 10" id="KW-0297">G-protein coupled receptor</keyword>
<comment type="subcellular location">
    <subcellularLocation>
        <location evidence="1">Cell membrane</location>
        <topology evidence="1">Multi-pass membrane protein</topology>
    </subcellularLocation>
</comment>
<keyword evidence="7" id="KW-1015">Disulfide bond</keyword>
<evidence type="ECO:0000259" key="12">
    <source>
        <dbReference type="PROSITE" id="PS50262"/>
    </source>
</evidence>
<sequence length="476" mass="54912">MDNVSSFNKPNFYHNDSKKQPDLTKDVKWAFLFLLLIPIITIFGNILVGVSVYLEKRLQNRFNYFLVSLAVSDFLCAILVMPVSTVKMVHVDLTNGWPHQLCLAWYSLDVFFTATTIIHLCTISIDRYVALNNPLRFHQTKRKYSLFIKISISWLIPFGIACPLFLSSLKIETMNQEESSFKGCGPNNAIFIMTAVIVTFILPLLIMMISYILTVKTIRKQTKNLDSFSTNGHRKSRFSQSEIYKKSMPSTSLTTSILNVNSKVCDDLNHSLNQEKLSLLSISTDFSRRSLMSCNNFPTTPSKIQENIDGDKETYFDFRGKFSRLSRQMSIPFRKNTLRLHRNSSVNSERLRLCANVLLNSRLSVNSRRIATSDLSLRYIQKSRKAVQVLGIVFGLFVCCYMPFFVIYLTDFFCVSCKSITSWMISYSEWIGYSASMMNPVVYHIFNPTFRRTFNRLIRCRCYKVSNFQRSGSFLS</sequence>
<evidence type="ECO:0000256" key="2">
    <source>
        <dbReference type="ARBA" id="ARBA00022475"/>
    </source>
</evidence>
<evidence type="ECO:0000256" key="10">
    <source>
        <dbReference type="RuleBase" id="RU000688"/>
    </source>
</evidence>
<evidence type="ECO:0000256" key="7">
    <source>
        <dbReference type="ARBA" id="ARBA00023157"/>
    </source>
</evidence>
<keyword evidence="8 10" id="KW-0675">Receptor</keyword>
<feature type="transmembrane region" description="Helical" evidence="11">
    <location>
        <begin position="386"/>
        <end position="410"/>
    </location>
</feature>
<keyword evidence="2" id="KW-1003">Cell membrane</keyword>
<dbReference type="Gene3D" id="1.20.1070.10">
    <property type="entry name" value="Rhodopsin 7-helix transmembrane proteins"/>
    <property type="match status" value="2"/>
</dbReference>
<dbReference type="PANTHER" id="PTHR24248">
    <property type="entry name" value="ADRENERGIC RECEPTOR-RELATED G-PROTEIN COUPLED RECEPTOR"/>
    <property type="match status" value="1"/>
</dbReference>
<feature type="transmembrane region" description="Helical" evidence="11">
    <location>
        <begin position="29"/>
        <end position="50"/>
    </location>
</feature>
<feature type="transmembrane region" description="Helical" evidence="11">
    <location>
        <begin position="103"/>
        <end position="125"/>
    </location>
</feature>
<comment type="similarity">
    <text evidence="10">Belongs to the G-protein coupled receptor 1 family.</text>
</comment>
<dbReference type="GO" id="GO:0001591">
    <property type="term" value="F:dopamine neurotransmitter receptor activity, coupled via Gi/Go"/>
    <property type="evidence" value="ECO:0007669"/>
    <property type="project" value="TreeGrafter"/>
</dbReference>
<evidence type="ECO:0000256" key="1">
    <source>
        <dbReference type="ARBA" id="ARBA00004651"/>
    </source>
</evidence>
<gene>
    <name evidence="13" type="primary">gcr037</name>
</gene>
<feature type="transmembrane region" description="Helical" evidence="11">
    <location>
        <begin position="62"/>
        <end position="83"/>
    </location>
</feature>
<organism evidence="13">
    <name type="scientific">Schmidtea mediterranea</name>
    <name type="common">Freshwater planarian flatworm</name>
    <dbReference type="NCBI Taxonomy" id="79327"/>
    <lineage>
        <taxon>Eukaryota</taxon>
        <taxon>Metazoa</taxon>
        <taxon>Spiralia</taxon>
        <taxon>Lophotrochozoa</taxon>
        <taxon>Platyhelminthes</taxon>
        <taxon>Rhabditophora</taxon>
        <taxon>Seriata</taxon>
        <taxon>Tricladida</taxon>
        <taxon>Continenticola</taxon>
        <taxon>Geoplanoidea</taxon>
        <taxon>Dugesiidae</taxon>
        <taxon>Schmidtea</taxon>
    </lineage>
</organism>
<keyword evidence="3 10" id="KW-0812">Transmembrane</keyword>
<protein>
    <submittedName>
        <fullName evidence="13">GCR037</fullName>
    </submittedName>
</protein>
<reference evidence="13" key="1">
    <citation type="journal article" date="2016" name="PLoS Biol.">
        <title>GPCRs Direct Germline Development and Somatic Gonad Function in Planarians.</title>
        <authorList>
            <person name="Saberi A."/>
            <person name="Jamal A."/>
            <person name="Beets I."/>
            <person name="Schoofs L."/>
            <person name="Newmark P.A."/>
        </authorList>
    </citation>
    <scope>NUCLEOTIDE SEQUENCE</scope>
</reference>
<evidence type="ECO:0000256" key="9">
    <source>
        <dbReference type="ARBA" id="ARBA00023224"/>
    </source>
</evidence>
<dbReference type="FunFam" id="1.20.1070.10:FF:000523">
    <property type="entry name" value="5-hydroxytryptamine receptor 2B"/>
    <property type="match status" value="1"/>
</dbReference>
<accession>A0A193KUM1</accession>
<dbReference type="SUPFAM" id="SSF81321">
    <property type="entry name" value="Family A G protein-coupled receptor-like"/>
    <property type="match status" value="1"/>
</dbReference>
<evidence type="ECO:0000256" key="5">
    <source>
        <dbReference type="ARBA" id="ARBA00023040"/>
    </source>
</evidence>
<evidence type="ECO:0000256" key="11">
    <source>
        <dbReference type="SAM" id="Phobius"/>
    </source>
</evidence>
<dbReference type="GO" id="GO:0005886">
    <property type="term" value="C:plasma membrane"/>
    <property type="evidence" value="ECO:0007669"/>
    <property type="project" value="UniProtKB-SubCell"/>
</dbReference>
<dbReference type="PROSITE" id="PS00237">
    <property type="entry name" value="G_PROTEIN_RECEP_F1_1"/>
    <property type="match status" value="1"/>
</dbReference>
<feature type="transmembrane region" description="Helical" evidence="11">
    <location>
        <begin position="146"/>
        <end position="169"/>
    </location>
</feature>
<dbReference type="AlphaFoldDB" id="A0A193KUM1"/>
<evidence type="ECO:0000256" key="6">
    <source>
        <dbReference type="ARBA" id="ARBA00023136"/>
    </source>
</evidence>
<dbReference type="Pfam" id="PF00001">
    <property type="entry name" value="7tm_1"/>
    <property type="match status" value="1"/>
</dbReference>
<keyword evidence="9 10" id="KW-0807">Transducer</keyword>
<dbReference type="OrthoDB" id="10034726at2759"/>
<dbReference type="InterPro" id="IPR000276">
    <property type="entry name" value="GPCR_Rhodpsn"/>
</dbReference>
<feature type="transmembrane region" description="Helical" evidence="11">
    <location>
        <begin position="189"/>
        <end position="213"/>
    </location>
</feature>
<evidence type="ECO:0000256" key="4">
    <source>
        <dbReference type="ARBA" id="ARBA00022989"/>
    </source>
</evidence>